<accession>A0A1R3JT09</accession>
<evidence type="ECO:0000256" key="1">
    <source>
        <dbReference type="SAM" id="MobiDB-lite"/>
    </source>
</evidence>
<sequence>MEDAKDKIEGRRTKPVSDLQRS</sequence>
<proteinExistence type="predicted"/>
<organism evidence="2 3">
    <name type="scientific">Corchorus capsularis</name>
    <name type="common">Jute</name>
    <dbReference type="NCBI Taxonomy" id="210143"/>
    <lineage>
        <taxon>Eukaryota</taxon>
        <taxon>Viridiplantae</taxon>
        <taxon>Streptophyta</taxon>
        <taxon>Embryophyta</taxon>
        <taxon>Tracheophyta</taxon>
        <taxon>Spermatophyta</taxon>
        <taxon>Magnoliopsida</taxon>
        <taxon>eudicotyledons</taxon>
        <taxon>Gunneridae</taxon>
        <taxon>Pentapetalae</taxon>
        <taxon>rosids</taxon>
        <taxon>malvids</taxon>
        <taxon>Malvales</taxon>
        <taxon>Malvaceae</taxon>
        <taxon>Grewioideae</taxon>
        <taxon>Apeibeae</taxon>
        <taxon>Corchorus</taxon>
    </lineage>
</organism>
<evidence type="ECO:0000313" key="3">
    <source>
        <dbReference type="Proteomes" id="UP000188268"/>
    </source>
</evidence>
<dbReference type="EMBL" id="AWWV01007169">
    <property type="protein sequence ID" value="OMO97881.1"/>
    <property type="molecule type" value="Genomic_DNA"/>
</dbReference>
<gene>
    <name evidence="2" type="ORF">CCACVL1_04418</name>
</gene>
<protein>
    <submittedName>
        <fullName evidence="2">Uncharacterized protein</fullName>
    </submittedName>
</protein>
<feature type="compositionally biased region" description="Basic and acidic residues" evidence="1">
    <location>
        <begin position="1"/>
        <end position="12"/>
    </location>
</feature>
<dbReference type="Gramene" id="OMO97881">
    <property type="protein sequence ID" value="OMO97881"/>
    <property type="gene ID" value="CCACVL1_04418"/>
</dbReference>
<name>A0A1R3JT09_COCAP</name>
<comment type="caution">
    <text evidence="2">The sequence shown here is derived from an EMBL/GenBank/DDBJ whole genome shotgun (WGS) entry which is preliminary data.</text>
</comment>
<feature type="region of interest" description="Disordered" evidence="1">
    <location>
        <begin position="1"/>
        <end position="22"/>
    </location>
</feature>
<dbReference type="Proteomes" id="UP000188268">
    <property type="component" value="Unassembled WGS sequence"/>
</dbReference>
<keyword evidence="3" id="KW-1185">Reference proteome</keyword>
<evidence type="ECO:0000313" key="2">
    <source>
        <dbReference type="EMBL" id="OMO97881.1"/>
    </source>
</evidence>
<dbReference type="AlphaFoldDB" id="A0A1R3JT09"/>
<reference evidence="2 3" key="1">
    <citation type="submission" date="2013-09" db="EMBL/GenBank/DDBJ databases">
        <title>Corchorus capsularis genome sequencing.</title>
        <authorList>
            <person name="Alam M."/>
            <person name="Haque M.S."/>
            <person name="Islam M.S."/>
            <person name="Emdad E.M."/>
            <person name="Islam M.M."/>
            <person name="Ahmed B."/>
            <person name="Halim A."/>
            <person name="Hossen Q.M.M."/>
            <person name="Hossain M.Z."/>
            <person name="Ahmed R."/>
            <person name="Khan M.M."/>
            <person name="Islam R."/>
            <person name="Rashid M.M."/>
            <person name="Khan S.A."/>
            <person name="Rahman M.S."/>
            <person name="Alam M."/>
        </authorList>
    </citation>
    <scope>NUCLEOTIDE SEQUENCE [LARGE SCALE GENOMIC DNA]</scope>
    <source>
        <strain evidence="3">cv. CVL-1</strain>
        <tissue evidence="2">Whole seedling</tissue>
    </source>
</reference>